<keyword evidence="4" id="KW-1185">Reference proteome</keyword>
<dbReference type="InterPro" id="IPR040976">
    <property type="entry name" value="Pkinase_fungal"/>
</dbReference>
<evidence type="ECO:0000256" key="1">
    <source>
        <dbReference type="SAM" id="MobiDB-lite"/>
    </source>
</evidence>
<evidence type="ECO:0000313" key="4">
    <source>
        <dbReference type="Proteomes" id="UP000193067"/>
    </source>
</evidence>
<reference evidence="3 4" key="1">
    <citation type="journal article" date="2015" name="Biotechnol. Biofuels">
        <title>Enhanced degradation of softwood versus hardwood by the white-rot fungus Pycnoporus coccineus.</title>
        <authorList>
            <person name="Couturier M."/>
            <person name="Navarro D."/>
            <person name="Chevret D."/>
            <person name="Henrissat B."/>
            <person name="Piumi F."/>
            <person name="Ruiz-Duenas F.J."/>
            <person name="Martinez A.T."/>
            <person name="Grigoriev I.V."/>
            <person name="Riley R."/>
            <person name="Lipzen A."/>
            <person name="Berrin J.G."/>
            <person name="Master E.R."/>
            <person name="Rosso M.N."/>
        </authorList>
    </citation>
    <scope>NUCLEOTIDE SEQUENCE [LARGE SCALE GENOMIC DNA]</scope>
    <source>
        <strain evidence="3 4">BRFM310</strain>
    </source>
</reference>
<feature type="region of interest" description="Disordered" evidence="1">
    <location>
        <begin position="319"/>
        <end position="420"/>
    </location>
</feature>
<dbReference type="PANTHER" id="PTHR38248:SF2">
    <property type="entry name" value="FUNK1 11"/>
    <property type="match status" value="1"/>
</dbReference>
<dbReference type="EMBL" id="KZ084145">
    <property type="protein sequence ID" value="OSC97835.1"/>
    <property type="molecule type" value="Genomic_DNA"/>
</dbReference>
<feature type="compositionally biased region" description="Basic and acidic residues" evidence="1">
    <location>
        <begin position="326"/>
        <end position="337"/>
    </location>
</feature>
<dbReference type="PANTHER" id="PTHR38248">
    <property type="entry name" value="FUNK1 6"/>
    <property type="match status" value="1"/>
</dbReference>
<dbReference type="Proteomes" id="UP000193067">
    <property type="component" value="Unassembled WGS sequence"/>
</dbReference>
<organism evidence="3 4">
    <name type="scientific">Trametes coccinea (strain BRFM310)</name>
    <name type="common">Pycnoporus coccineus</name>
    <dbReference type="NCBI Taxonomy" id="1353009"/>
    <lineage>
        <taxon>Eukaryota</taxon>
        <taxon>Fungi</taxon>
        <taxon>Dikarya</taxon>
        <taxon>Basidiomycota</taxon>
        <taxon>Agaricomycotina</taxon>
        <taxon>Agaricomycetes</taxon>
        <taxon>Polyporales</taxon>
        <taxon>Polyporaceae</taxon>
        <taxon>Trametes</taxon>
    </lineage>
</organism>
<name>A0A1Y2I9P0_TRAC3</name>
<dbReference type="Pfam" id="PF17667">
    <property type="entry name" value="Pkinase_fungal"/>
    <property type="match status" value="1"/>
</dbReference>
<evidence type="ECO:0000259" key="2">
    <source>
        <dbReference type="Pfam" id="PF17667"/>
    </source>
</evidence>
<dbReference type="AlphaFoldDB" id="A0A1Y2I9P0"/>
<feature type="domain" description="Fungal-type protein kinase" evidence="2">
    <location>
        <begin position="8"/>
        <end position="154"/>
    </location>
</feature>
<proteinExistence type="predicted"/>
<gene>
    <name evidence="3" type="ORF">PYCCODRAFT_1480999</name>
</gene>
<accession>A0A1Y2I9P0</accession>
<dbReference type="OrthoDB" id="3270165at2759"/>
<protein>
    <recommendedName>
        <fullName evidence="2">Fungal-type protein kinase domain-containing protein</fullName>
    </recommendedName>
</protein>
<evidence type="ECO:0000313" key="3">
    <source>
        <dbReference type="EMBL" id="OSC97835.1"/>
    </source>
</evidence>
<dbReference type="STRING" id="1353009.A0A1Y2I9P0"/>
<sequence length="420" mass="46861">MSSHCKSDHARIVNIGVGHPLTEFASSRDMVAAVRDAIEVHRIVWESAKVLPQNVGLDSILIADNPPEGPQQVFLHDFDYSNTAQPVGSDSQCHVIDSMQDDVEVWPDEVERSKARQIGAYPFIAIELLDPAPDTRHGPSHNVESFFWVLMWVVLRHTYCYRQRWQAPDDLFKRLFGANVDHSACACKAAWLLNKRELTVYGNEPLTTLVRRLAWLVGVSQEFAYVSVPWQELTHSAVLAIFDEALAMDGWLENDWKPWVLLQGTDTTPRPIVHETVPGYTNCDKGRTLPNKPAAITSLNPGFPDPPLDYAFNDTLAPAQRSGRKRANERNDPDARAAKRPRKRIKTGTIAPPLAPVSRDIHDPGPPPAPQFEAAIAGSSKAATSGRRRRRNGPKAALTPARQPTRRSARIQAQKERLKT</sequence>